<keyword evidence="1" id="KW-0812">Transmembrane</keyword>
<evidence type="ECO:0000256" key="1">
    <source>
        <dbReference type="SAM" id="Phobius"/>
    </source>
</evidence>
<evidence type="ECO:0000313" key="3">
    <source>
        <dbReference type="Proteomes" id="UP000272942"/>
    </source>
</evidence>
<dbReference type="WBParaSite" id="ECPE_0001526201-mRNA-1">
    <property type="protein sequence ID" value="ECPE_0001526201-mRNA-1"/>
    <property type="gene ID" value="ECPE_0001526201"/>
</dbReference>
<dbReference type="AlphaFoldDB" id="A0A183B7N7"/>
<reference evidence="4" key="1">
    <citation type="submission" date="2016-06" db="UniProtKB">
        <authorList>
            <consortium name="WormBaseParasite"/>
        </authorList>
    </citation>
    <scope>IDENTIFICATION</scope>
</reference>
<name>A0A183B7N7_9TREM</name>
<dbReference type="Proteomes" id="UP000272942">
    <property type="component" value="Unassembled WGS sequence"/>
</dbReference>
<reference evidence="2 3" key="2">
    <citation type="submission" date="2018-11" db="EMBL/GenBank/DDBJ databases">
        <authorList>
            <consortium name="Pathogen Informatics"/>
        </authorList>
    </citation>
    <scope>NUCLEOTIDE SEQUENCE [LARGE SCALE GENOMIC DNA]</scope>
    <source>
        <strain evidence="2 3">Egypt</strain>
    </source>
</reference>
<dbReference type="EMBL" id="UZAN01059890">
    <property type="protein sequence ID" value="VDP92494.1"/>
    <property type="molecule type" value="Genomic_DNA"/>
</dbReference>
<keyword evidence="3" id="KW-1185">Reference proteome</keyword>
<accession>A0A183B7N7</accession>
<feature type="transmembrane region" description="Helical" evidence="1">
    <location>
        <begin position="79"/>
        <end position="102"/>
    </location>
</feature>
<evidence type="ECO:0000313" key="2">
    <source>
        <dbReference type="EMBL" id="VDP92494.1"/>
    </source>
</evidence>
<evidence type="ECO:0000313" key="4">
    <source>
        <dbReference type="WBParaSite" id="ECPE_0001526201-mRNA-1"/>
    </source>
</evidence>
<proteinExistence type="predicted"/>
<protein>
    <submittedName>
        <fullName evidence="2 4">Uncharacterized protein</fullName>
    </submittedName>
</protein>
<sequence length="113" mass="12927">MLTKFTILNSINPAPIWELPDPTYAFICANSGISWPYLTATLHLPPVAGSEKTQTNSFQPVWTVRLKCSEPIKLCPREYWGVFLFFTLLNLSTFPNLFFFVWPVKFGALLRPT</sequence>
<organism evidence="4">
    <name type="scientific">Echinostoma caproni</name>
    <dbReference type="NCBI Taxonomy" id="27848"/>
    <lineage>
        <taxon>Eukaryota</taxon>
        <taxon>Metazoa</taxon>
        <taxon>Spiralia</taxon>
        <taxon>Lophotrochozoa</taxon>
        <taxon>Platyhelminthes</taxon>
        <taxon>Trematoda</taxon>
        <taxon>Digenea</taxon>
        <taxon>Plagiorchiida</taxon>
        <taxon>Echinostomata</taxon>
        <taxon>Echinostomatoidea</taxon>
        <taxon>Echinostomatidae</taxon>
        <taxon>Echinostoma</taxon>
    </lineage>
</organism>
<keyword evidence="1" id="KW-1133">Transmembrane helix</keyword>
<gene>
    <name evidence="2" type="ORF">ECPE_LOCUS15222</name>
</gene>
<keyword evidence="1" id="KW-0472">Membrane</keyword>